<feature type="compositionally biased region" description="Basic and acidic residues" evidence="2">
    <location>
        <begin position="224"/>
        <end position="252"/>
    </location>
</feature>
<evidence type="ECO:0000256" key="1">
    <source>
        <dbReference type="ARBA" id="ARBA00008839"/>
    </source>
</evidence>
<evidence type="ECO:0008006" key="5">
    <source>
        <dbReference type="Google" id="ProtNLM"/>
    </source>
</evidence>
<name>A0ABD1ETU0_HYPHA</name>
<dbReference type="Proteomes" id="UP001566132">
    <property type="component" value="Unassembled WGS sequence"/>
</dbReference>
<dbReference type="EMBL" id="JBDJPC010000005">
    <property type="protein sequence ID" value="KAL1502222.1"/>
    <property type="molecule type" value="Genomic_DNA"/>
</dbReference>
<dbReference type="PANTHER" id="PTHR12353:SF1">
    <property type="entry name" value="DISKS LARGE-ASSOCIATED PROTEIN 5"/>
    <property type="match status" value="1"/>
</dbReference>
<feature type="compositionally biased region" description="Basic and acidic residues" evidence="2">
    <location>
        <begin position="198"/>
        <end position="213"/>
    </location>
</feature>
<dbReference type="Pfam" id="PF03359">
    <property type="entry name" value="GKAP"/>
    <property type="match status" value="1"/>
</dbReference>
<evidence type="ECO:0000313" key="4">
    <source>
        <dbReference type="Proteomes" id="UP001566132"/>
    </source>
</evidence>
<comment type="similarity">
    <text evidence="1">Belongs to the SAPAP family.</text>
</comment>
<keyword evidence="4" id="KW-1185">Reference proteome</keyword>
<feature type="compositionally biased region" description="Basic and acidic residues" evidence="2">
    <location>
        <begin position="634"/>
        <end position="644"/>
    </location>
</feature>
<gene>
    <name evidence="3" type="ORF">ABEB36_007396</name>
</gene>
<feature type="compositionally biased region" description="Basic and acidic residues" evidence="2">
    <location>
        <begin position="506"/>
        <end position="516"/>
    </location>
</feature>
<proteinExistence type="inferred from homology"/>
<feature type="region of interest" description="Disordered" evidence="2">
    <location>
        <begin position="618"/>
        <end position="644"/>
    </location>
</feature>
<feature type="compositionally biased region" description="Polar residues" evidence="2">
    <location>
        <begin position="181"/>
        <end position="192"/>
    </location>
</feature>
<feature type="region of interest" description="Disordered" evidence="2">
    <location>
        <begin position="171"/>
        <end position="285"/>
    </location>
</feature>
<organism evidence="3 4">
    <name type="scientific">Hypothenemus hampei</name>
    <name type="common">Coffee berry borer</name>
    <dbReference type="NCBI Taxonomy" id="57062"/>
    <lineage>
        <taxon>Eukaryota</taxon>
        <taxon>Metazoa</taxon>
        <taxon>Ecdysozoa</taxon>
        <taxon>Arthropoda</taxon>
        <taxon>Hexapoda</taxon>
        <taxon>Insecta</taxon>
        <taxon>Pterygota</taxon>
        <taxon>Neoptera</taxon>
        <taxon>Endopterygota</taxon>
        <taxon>Coleoptera</taxon>
        <taxon>Polyphaga</taxon>
        <taxon>Cucujiformia</taxon>
        <taxon>Curculionidae</taxon>
        <taxon>Scolytinae</taxon>
        <taxon>Hypothenemus</taxon>
    </lineage>
</organism>
<accession>A0ABD1ETU0</accession>
<dbReference type="AlphaFoldDB" id="A0ABD1ETU0"/>
<feature type="region of interest" description="Disordered" evidence="2">
    <location>
        <begin position="506"/>
        <end position="559"/>
    </location>
</feature>
<comment type="caution">
    <text evidence="3">The sequence shown here is derived from an EMBL/GenBank/DDBJ whole genome shotgun (WGS) entry which is preliminary data.</text>
</comment>
<reference evidence="3 4" key="1">
    <citation type="submission" date="2024-05" db="EMBL/GenBank/DDBJ databases">
        <title>Genetic variation in Jamaican populations of the coffee berry borer (Hypothenemus hampei).</title>
        <authorList>
            <person name="Errbii M."/>
            <person name="Myrie A."/>
        </authorList>
    </citation>
    <scope>NUCLEOTIDE SEQUENCE [LARGE SCALE GENOMIC DNA]</scope>
    <source>
        <strain evidence="3">JA-Hopewell-2020-01-JO</strain>
        <tissue evidence="3">Whole body</tissue>
    </source>
</reference>
<feature type="compositionally biased region" description="Polar residues" evidence="2">
    <location>
        <begin position="273"/>
        <end position="285"/>
    </location>
</feature>
<dbReference type="PANTHER" id="PTHR12353">
    <property type="entry name" value="DISKS LARGE-ASSOCIATED PROTEIN DAP SAP90/PSD-95-ASSOCIATED PROTEIN"/>
    <property type="match status" value="1"/>
</dbReference>
<evidence type="ECO:0000256" key="2">
    <source>
        <dbReference type="SAM" id="MobiDB-lite"/>
    </source>
</evidence>
<dbReference type="InterPro" id="IPR005026">
    <property type="entry name" value="SAPAP"/>
</dbReference>
<protein>
    <recommendedName>
        <fullName evidence="5">Disks large-associated protein 5</fullName>
    </recommendedName>
</protein>
<sequence>MDLMKKYFKTSNFSVQTKNQRKEILQNERKTKRAIVAFDRRNIDLNMSPFVSPRLVRNFEVKPKQPFIISNNQSKSTTSSNEAVKKRLEKLAQWKEQKALQKQLERDKKKPIFKVSHVDQSLNVNLENVNKTIKGKLVGNLASKTSHSMPLSHRFKPPANVKPVEGFKFTSRIPKSEPNSKSHSHFSMTTRSMARAKGTSDKNTKTLAKETKAVKPSIIKNKPPLKDTKQINNRPPKEQGDTHKTTEKEKKSTLVTVNKTPPKGKITRKNRSSKSTQQLKNAAQKPVTNVISDNICNTPEVGEERKPKVYISPFVTLSRGKKNATQEFKVRRSTNVDLANCTPEVRDVVLTNSQALSPEAGVNFFMSKLNLEIDRITAICQQWEDYLKDPSMPEEATCSINVALGQSRLLMSQKFKQFKSLICEYKEQKGETKVTCMDLHGYWDTMYIQVEDLNKRFDNLDRLKSNDWKEMLPIEKKVRKVKVSKPKTKKQATASSQLLKMMKKIREQTKEPKNGIESDEQELPITPSREQLFKKQQIQSQSANRRSQRLSMVQNSAQKLSNGSPLAIIRVSQAIKMGNGLTPSRSILKTNDVKLTGKKSVGFQLSSPNNLRRKTLFGSETKKKTSRNCKSLSFRHESDKENSP</sequence>
<feature type="compositionally biased region" description="Polar residues" evidence="2">
    <location>
        <begin position="534"/>
        <end position="559"/>
    </location>
</feature>
<evidence type="ECO:0000313" key="3">
    <source>
        <dbReference type="EMBL" id="KAL1502222.1"/>
    </source>
</evidence>